<reference evidence="1 2" key="1">
    <citation type="submission" date="2020-12" db="EMBL/GenBank/DDBJ databases">
        <title>Hymenobacter sp.</title>
        <authorList>
            <person name="Kim M.K."/>
        </authorList>
    </citation>
    <scope>NUCLEOTIDE SEQUENCE [LARGE SCALE GENOMIC DNA]</scope>
    <source>
        <strain evidence="1 2">BT442</strain>
    </source>
</reference>
<comment type="caution">
    <text evidence="1">The sequence shown here is derived from an EMBL/GenBank/DDBJ whole genome shotgun (WGS) entry which is preliminary data.</text>
</comment>
<sequence length="66" mass="7326">MATSFAATQQFRNSTRQRLAQPFLAQPFLAQPFLAQPFLAQPFLAQQDVAKVGTLVFVMGAKQARK</sequence>
<proteinExistence type="predicted"/>
<organism evidence="1 2">
    <name type="scientific">Hymenobacter negativus</name>
    <dbReference type="NCBI Taxonomy" id="2795026"/>
    <lineage>
        <taxon>Bacteria</taxon>
        <taxon>Pseudomonadati</taxon>
        <taxon>Bacteroidota</taxon>
        <taxon>Cytophagia</taxon>
        <taxon>Cytophagales</taxon>
        <taxon>Hymenobacteraceae</taxon>
        <taxon>Hymenobacter</taxon>
    </lineage>
</organism>
<accession>A0ABS0Q9F2</accession>
<gene>
    <name evidence="1" type="ORF">I7X13_14595</name>
</gene>
<keyword evidence="2" id="KW-1185">Reference proteome</keyword>
<evidence type="ECO:0000313" key="2">
    <source>
        <dbReference type="Proteomes" id="UP000625631"/>
    </source>
</evidence>
<dbReference type="EMBL" id="JAEDAE010000006">
    <property type="protein sequence ID" value="MBH8559288.1"/>
    <property type="molecule type" value="Genomic_DNA"/>
</dbReference>
<evidence type="ECO:0000313" key="1">
    <source>
        <dbReference type="EMBL" id="MBH8559288.1"/>
    </source>
</evidence>
<name>A0ABS0Q9F2_9BACT</name>
<protein>
    <submittedName>
        <fullName evidence="1">Uncharacterized protein</fullName>
    </submittedName>
</protein>
<dbReference type="RefSeq" id="WP_198076056.1">
    <property type="nucleotide sequence ID" value="NZ_JAEDAE010000006.1"/>
</dbReference>
<dbReference type="Proteomes" id="UP000625631">
    <property type="component" value="Unassembled WGS sequence"/>
</dbReference>